<dbReference type="NCBIfam" id="TIGR00589">
    <property type="entry name" value="ogt"/>
    <property type="match status" value="1"/>
</dbReference>
<dbReference type="Gene3D" id="1.10.10.10">
    <property type="entry name" value="Winged helix-like DNA-binding domain superfamily/Winged helix DNA-binding domain"/>
    <property type="match status" value="1"/>
</dbReference>
<comment type="caution">
    <text evidence="3">The sequence shown here is derived from an EMBL/GenBank/DDBJ whole genome shotgun (WGS) entry which is preliminary data.</text>
</comment>
<dbReference type="PANTHER" id="PTHR42942">
    <property type="entry name" value="6-O-METHYLGUANINE DNA METHYLTRANSFERASE"/>
    <property type="match status" value="1"/>
</dbReference>
<evidence type="ECO:0000313" key="3">
    <source>
        <dbReference type="EMBL" id="MDQ0359401.1"/>
    </source>
</evidence>
<evidence type="ECO:0000256" key="1">
    <source>
        <dbReference type="ARBA" id="ARBA00022763"/>
    </source>
</evidence>
<proteinExistence type="predicted"/>
<dbReference type="PANTHER" id="PTHR42942:SF1">
    <property type="entry name" value="ALKYLTRANSFERASE-LIKE PROTEIN 1"/>
    <property type="match status" value="1"/>
</dbReference>
<evidence type="ECO:0000259" key="2">
    <source>
        <dbReference type="Pfam" id="PF01035"/>
    </source>
</evidence>
<evidence type="ECO:0000313" key="4">
    <source>
        <dbReference type="Proteomes" id="UP001230220"/>
    </source>
</evidence>
<accession>A0ABU0DXN4</accession>
<keyword evidence="4" id="KW-1185">Reference proteome</keyword>
<dbReference type="Pfam" id="PF01035">
    <property type="entry name" value="DNA_binding_1"/>
    <property type="match status" value="1"/>
</dbReference>
<dbReference type="SUPFAM" id="SSF46767">
    <property type="entry name" value="Methylated DNA-protein cysteine methyltransferase, C-terminal domain"/>
    <property type="match status" value="1"/>
</dbReference>
<sequence>MDDFAYLILEVVNEIPKGKVSSYGDIAKIAGYPKNARKVGKVLSNAEFFGDYPCHRVIHSDGTLVMGWDEQESLLLEEGVKLKPNKKVDMKLYKWKP</sequence>
<protein>
    <submittedName>
        <fullName evidence="3">Methylated-DNA-protein-cysteine methyltransferase-like protein</fullName>
    </submittedName>
</protein>
<name>A0ABU0DXN4_9FIRM</name>
<keyword evidence="1" id="KW-0227">DNA damage</keyword>
<dbReference type="InterPro" id="IPR036217">
    <property type="entry name" value="MethylDNA_cys_MeTrfase_DNAb"/>
</dbReference>
<dbReference type="InterPro" id="IPR014048">
    <property type="entry name" value="MethylDNA_cys_MeTrfase_DNA-bd"/>
</dbReference>
<reference evidence="3 4" key="1">
    <citation type="submission" date="2023-07" db="EMBL/GenBank/DDBJ databases">
        <title>Genomic Encyclopedia of Type Strains, Phase IV (KMG-IV): sequencing the most valuable type-strain genomes for metagenomic binning, comparative biology and taxonomic classification.</title>
        <authorList>
            <person name="Goeker M."/>
        </authorList>
    </citation>
    <scope>NUCLEOTIDE SEQUENCE [LARGE SCALE GENOMIC DNA]</scope>
    <source>
        <strain evidence="3 4">DSM 16784</strain>
    </source>
</reference>
<dbReference type="CDD" id="cd06445">
    <property type="entry name" value="ATase"/>
    <property type="match status" value="1"/>
</dbReference>
<gene>
    <name evidence="3" type="ORF">J2S15_000132</name>
</gene>
<dbReference type="InterPro" id="IPR036388">
    <property type="entry name" value="WH-like_DNA-bd_sf"/>
</dbReference>
<dbReference type="EMBL" id="JAUSUR010000001">
    <property type="protein sequence ID" value="MDQ0359401.1"/>
    <property type="molecule type" value="Genomic_DNA"/>
</dbReference>
<dbReference type="RefSeq" id="WP_307404480.1">
    <property type="nucleotide sequence ID" value="NZ_JAUSUR010000001.1"/>
</dbReference>
<dbReference type="Proteomes" id="UP001230220">
    <property type="component" value="Unassembled WGS sequence"/>
</dbReference>
<organism evidence="3 4">
    <name type="scientific">Breznakia pachnodae</name>
    <dbReference type="NCBI Taxonomy" id="265178"/>
    <lineage>
        <taxon>Bacteria</taxon>
        <taxon>Bacillati</taxon>
        <taxon>Bacillota</taxon>
        <taxon>Erysipelotrichia</taxon>
        <taxon>Erysipelotrichales</taxon>
        <taxon>Erysipelotrichaceae</taxon>
        <taxon>Breznakia</taxon>
    </lineage>
</organism>
<feature type="domain" description="Methylated-DNA-[protein]-cysteine S-methyltransferase DNA binding" evidence="2">
    <location>
        <begin position="4"/>
        <end position="80"/>
    </location>
</feature>
<dbReference type="InterPro" id="IPR052520">
    <property type="entry name" value="ATL_DNA_repair"/>
</dbReference>